<dbReference type="AlphaFoldDB" id="A0A9W9YY30"/>
<sequence>MNLDSSHESKHSVPPSNGAACGACVTVKSDLKKLEQEFNELRNLVLSKVNMQIGITTPKENKLQKENSDLREELNKLRDQLDTERVVLAKANEKIRNLENERDSLITALKLINDDLDGVPWVPGLFLASGSAGGAIET</sequence>
<dbReference type="EMBL" id="MU826884">
    <property type="protein sequence ID" value="KAJ7369819.1"/>
    <property type="molecule type" value="Genomic_DNA"/>
</dbReference>
<keyword evidence="3" id="KW-1185">Reference proteome</keyword>
<reference evidence="2" key="1">
    <citation type="submission" date="2023-01" db="EMBL/GenBank/DDBJ databases">
        <title>Genome assembly of the deep-sea coral Lophelia pertusa.</title>
        <authorList>
            <person name="Herrera S."/>
            <person name="Cordes E."/>
        </authorList>
    </citation>
    <scope>NUCLEOTIDE SEQUENCE</scope>
    <source>
        <strain evidence="2">USNM1676648</strain>
        <tissue evidence="2">Polyp</tissue>
    </source>
</reference>
<dbReference type="OrthoDB" id="10255522at2759"/>
<comment type="caution">
    <text evidence="2">The sequence shown here is derived from an EMBL/GenBank/DDBJ whole genome shotgun (WGS) entry which is preliminary data.</text>
</comment>
<evidence type="ECO:0000313" key="2">
    <source>
        <dbReference type="EMBL" id="KAJ7369819.1"/>
    </source>
</evidence>
<gene>
    <name evidence="2" type="ORF">OS493_036190</name>
</gene>
<organism evidence="2 3">
    <name type="scientific">Desmophyllum pertusum</name>
    <dbReference type="NCBI Taxonomy" id="174260"/>
    <lineage>
        <taxon>Eukaryota</taxon>
        <taxon>Metazoa</taxon>
        <taxon>Cnidaria</taxon>
        <taxon>Anthozoa</taxon>
        <taxon>Hexacorallia</taxon>
        <taxon>Scleractinia</taxon>
        <taxon>Caryophylliina</taxon>
        <taxon>Caryophylliidae</taxon>
        <taxon>Desmophyllum</taxon>
    </lineage>
</organism>
<evidence type="ECO:0000313" key="3">
    <source>
        <dbReference type="Proteomes" id="UP001163046"/>
    </source>
</evidence>
<keyword evidence="1" id="KW-0175">Coiled coil</keyword>
<accession>A0A9W9YY30</accession>
<evidence type="ECO:0000256" key="1">
    <source>
        <dbReference type="SAM" id="Coils"/>
    </source>
</evidence>
<feature type="coiled-coil region" evidence="1">
    <location>
        <begin position="24"/>
        <end position="115"/>
    </location>
</feature>
<protein>
    <submittedName>
        <fullName evidence="2">Uncharacterized protein</fullName>
    </submittedName>
</protein>
<proteinExistence type="predicted"/>
<name>A0A9W9YY30_9CNID</name>
<dbReference type="Proteomes" id="UP001163046">
    <property type="component" value="Unassembled WGS sequence"/>
</dbReference>